<feature type="compositionally biased region" description="Polar residues" evidence="1">
    <location>
        <begin position="234"/>
        <end position="244"/>
    </location>
</feature>
<gene>
    <name evidence="2" type="ORF">Cvel_7643</name>
</gene>
<feature type="compositionally biased region" description="Pro residues" evidence="1">
    <location>
        <begin position="265"/>
        <end position="281"/>
    </location>
</feature>
<feature type="compositionally biased region" description="Basic and acidic residues" evidence="1">
    <location>
        <begin position="1056"/>
        <end position="1066"/>
    </location>
</feature>
<feature type="region of interest" description="Disordered" evidence="1">
    <location>
        <begin position="646"/>
        <end position="672"/>
    </location>
</feature>
<feature type="compositionally biased region" description="Basic and acidic residues" evidence="1">
    <location>
        <begin position="249"/>
        <end position="258"/>
    </location>
</feature>
<accession>A0A0G4HNQ5</accession>
<dbReference type="EMBL" id="CDMZ01003280">
    <property type="protein sequence ID" value="CEM45783.1"/>
    <property type="molecule type" value="Genomic_DNA"/>
</dbReference>
<feature type="compositionally biased region" description="Low complexity" evidence="1">
    <location>
        <begin position="209"/>
        <end position="223"/>
    </location>
</feature>
<feature type="compositionally biased region" description="Basic and acidic residues" evidence="1">
    <location>
        <begin position="297"/>
        <end position="311"/>
    </location>
</feature>
<feature type="compositionally biased region" description="Polar residues" evidence="1">
    <location>
        <begin position="39"/>
        <end position="54"/>
    </location>
</feature>
<feature type="compositionally biased region" description="Gly residues" evidence="1">
    <location>
        <begin position="698"/>
        <end position="715"/>
    </location>
</feature>
<feature type="compositionally biased region" description="Pro residues" evidence="1">
    <location>
        <begin position="1287"/>
        <end position="1298"/>
    </location>
</feature>
<dbReference type="VEuPathDB" id="CryptoDB:Cvel_7643"/>
<organism evidence="2">
    <name type="scientific">Chromera velia CCMP2878</name>
    <dbReference type="NCBI Taxonomy" id="1169474"/>
    <lineage>
        <taxon>Eukaryota</taxon>
        <taxon>Sar</taxon>
        <taxon>Alveolata</taxon>
        <taxon>Colpodellida</taxon>
        <taxon>Chromeraceae</taxon>
        <taxon>Chromera</taxon>
    </lineage>
</organism>
<feature type="compositionally biased region" description="Gly residues" evidence="1">
    <location>
        <begin position="727"/>
        <end position="742"/>
    </location>
</feature>
<feature type="compositionally biased region" description="Pro residues" evidence="1">
    <location>
        <begin position="961"/>
        <end position="977"/>
    </location>
</feature>
<feature type="region of interest" description="Disordered" evidence="1">
    <location>
        <begin position="845"/>
        <end position="1093"/>
    </location>
</feature>
<feature type="region of interest" description="Disordered" evidence="1">
    <location>
        <begin position="1164"/>
        <end position="1376"/>
    </location>
</feature>
<feature type="compositionally biased region" description="Polar residues" evidence="1">
    <location>
        <begin position="282"/>
        <end position="291"/>
    </location>
</feature>
<protein>
    <submittedName>
        <fullName evidence="2">Uncharacterized protein</fullName>
    </submittedName>
</protein>
<feature type="region of interest" description="Disordered" evidence="1">
    <location>
        <begin position="696"/>
        <end position="743"/>
    </location>
</feature>
<reference evidence="2" key="1">
    <citation type="submission" date="2014-11" db="EMBL/GenBank/DDBJ databases">
        <authorList>
            <person name="Otto D Thomas"/>
            <person name="Naeem Raeece"/>
        </authorList>
    </citation>
    <scope>NUCLEOTIDE SEQUENCE</scope>
</reference>
<feature type="compositionally biased region" description="Pro residues" evidence="1">
    <location>
        <begin position="344"/>
        <end position="356"/>
    </location>
</feature>
<feature type="compositionally biased region" description="Gly residues" evidence="1">
    <location>
        <begin position="658"/>
        <end position="667"/>
    </location>
</feature>
<feature type="compositionally biased region" description="Low complexity" evidence="1">
    <location>
        <begin position="1202"/>
        <end position="1214"/>
    </location>
</feature>
<feature type="compositionally biased region" description="Pro residues" evidence="1">
    <location>
        <begin position="592"/>
        <end position="606"/>
    </location>
</feature>
<feature type="compositionally biased region" description="Low complexity" evidence="1">
    <location>
        <begin position="437"/>
        <end position="449"/>
    </location>
</feature>
<sequence length="1396" mass="144018">MEAEDTMTLHSESGRVYTQPRPRPSYSTREVCLRRHFTDQTMSGSPTPPQQRRSIASACAFPLNANDANDAQQRDRRSSDNSAGEVHDIYGSQTNGEEHRKDSNGQPYAPPTGPLPSSFPSADPSKSNQRRSSQPSLPPVKEEEGKTNLHGGGGGRRSSIGPVPLSAQAGLDGGDKGLGPQLHGRTGPPSGRPPRRTGTGESQPMQANSKSGSSLSVSGLSISQLDGPAETHHTNPNKQNTLSAPDSPDVPRDGHTDATRGSASSPPPLPNSFPVPHPPGTSPSNRRSSAPTWGGGRDAEKEREREREKLAGRRMSQPAYDPPGGEPSRIRPPPMMPRRSSASPPQPPPLEPPQLIPSPSASHVHSRSPTHGQGPAGTAAARRSSHTAGPVSLSGHLIQINRSRSSSSLPLALTNALARGGGGQGSGVGGGTGVDGRSGSLGVLLRGSQGFSGAAPSGLYPGATGTGVNGKSERGLDGTAGQGGGGGGGGGDFSPGLPVSQALSLPSDGRSLPFPPHSFTTDPGYPFSSSLGGGLGEGEGGHPMKRAGSIWRRGQAGASSSANPPNPHDMMSYPSGPSAASAPSHIHVNPDPNAPPMPNPPSPFQIPIPTAVPLSSPGRGGGHEHNGDGQGGWYVDASGVCGGGDASRGGNATDLRGARGGGVGGGGMEEDGSQDELINRLLVRLLQLDQKMRILEGQQGGGGGMGRHSGKGGGSSSSRLESRREGGTGGGGGRGGGGGGDGSTEALLAALALELKELSSQASPVEVQDQLETLLSRVRAKLGMRGGDTWSRGADLSHAVLIPWLKRERRNEKNKNAQTDRAVTGNAVSSSSLVIVVAEGQKRNETPAVCDGERRETNERADMISRSAPDTDLDKVTEILSGPPYDVRTESDERRPSLGIGKQRERPCSPLQASEESSFEPASGAATEAEQSALPSRRRTEETERSAPAAGGTVSDDPLPRSLPSPSLPPAESPSPEPEGNEREKRKARGAVSEDMKEAPPRGSKVGVGGKETAAGGVPLRLPLQAGVRGDVAPLRPALRIRSDGSPSPSNSPSEKGLKGSWKEVRVVGGPPNQNNRGSIRIAKGSPPLVLHGQGHVVKEGAGGRLHRGSFGITSPLPNPVSFAFTSNPGSTFALQPGVPFLNQQPVQIQGIIQPQQQLSPVPQALHNRLPGPVQHIQMPSPQPPPQVVPLQPSRIHPTSPPMQQQMAIPQQSPLVAFPQSSLSPHRRLSAAPPQVPPPLQAGLPSHSPPPLRPPGNPKAPSPPLQVSPGPSNVTGVIYGTCAGTPRPGPGKRPPRPPAGRTSLPGAQGHPMTPPGVSPPPLAPTVTVSPPPGALHPSPVQAHVHPPMPTFAPPLRTRSTPSPSPPHPAVQGGPLMYDHSFSKAFRLHPSPPHRVA</sequence>
<feature type="compositionally biased region" description="Polar residues" evidence="1">
    <location>
        <begin position="361"/>
        <end position="371"/>
    </location>
</feature>
<evidence type="ECO:0000313" key="2">
    <source>
        <dbReference type="EMBL" id="CEM45783.1"/>
    </source>
</evidence>
<feature type="compositionally biased region" description="Basic and acidic residues" evidence="1">
    <location>
        <begin position="887"/>
        <end position="907"/>
    </location>
</feature>
<feature type="compositionally biased region" description="Pro residues" evidence="1">
    <location>
        <begin position="320"/>
        <end position="336"/>
    </location>
</feature>
<feature type="region of interest" description="Disordered" evidence="1">
    <location>
        <begin position="1"/>
        <end position="631"/>
    </location>
</feature>
<feature type="compositionally biased region" description="Basic and acidic residues" evidence="1">
    <location>
        <begin position="845"/>
        <end position="863"/>
    </location>
</feature>
<evidence type="ECO:0000256" key="1">
    <source>
        <dbReference type="SAM" id="MobiDB-lite"/>
    </source>
</evidence>
<feature type="compositionally biased region" description="Pro residues" evidence="1">
    <location>
        <begin position="1247"/>
        <end position="1266"/>
    </location>
</feature>
<feature type="compositionally biased region" description="Gly residues" evidence="1">
    <location>
        <begin position="419"/>
        <end position="436"/>
    </location>
</feature>
<feature type="compositionally biased region" description="Low complexity" evidence="1">
    <location>
        <begin position="572"/>
        <end position="584"/>
    </location>
</feature>
<feature type="compositionally biased region" description="Polar residues" evidence="1">
    <location>
        <begin position="118"/>
        <end position="135"/>
    </location>
</feature>
<feature type="compositionally biased region" description="Gly residues" evidence="1">
    <location>
        <begin position="478"/>
        <end position="493"/>
    </location>
</feature>
<proteinExistence type="predicted"/>
<feature type="compositionally biased region" description="Pro residues" evidence="1">
    <location>
        <begin position="1312"/>
        <end position="1334"/>
    </location>
</feature>
<name>A0A0G4HNQ5_9ALVE</name>